<sequence>MNSTIIASFGYSPAISNLLTVPPYVFATIVLYVFAYFSDKIERRSPFIYPALVVCLIGYVINISDAPHSVKYFGIFLCVTGAYSGLPGVVSWLGNNLAGQYKRAVGMAVQIGIGNFSGAIASNIYRDVDKPRYILGHGLEIMFLGIGLTIVPIIAAAYYRINNRKQMILRQEEEQGVKRSPGEIRAMGDRAPEFVYTL</sequence>
<evidence type="ECO:0000313" key="8">
    <source>
        <dbReference type="Proteomes" id="UP001465976"/>
    </source>
</evidence>
<feature type="transmembrane region" description="Helical" evidence="6">
    <location>
        <begin position="47"/>
        <end position="64"/>
    </location>
</feature>
<gene>
    <name evidence="7" type="ORF">V5O48_016671</name>
</gene>
<reference evidence="7 8" key="1">
    <citation type="submission" date="2024-02" db="EMBL/GenBank/DDBJ databases">
        <title>A draft genome for the cacao thread blight pathogen Marasmius crinis-equi.</title>
        <authorList>
            <person name="Cohen S.P."/>
            <person name="Baruah I.K."/>
            <person name="Amoako-Attah I."/>
            <person name="Bukari Y."/>
            <person name="Meinhardt L.W."/>
            <person name="Bailey B.A."/>
        </authorList>
    </citation>
    <scope>NUCLEOTIDE SEQUENCE [LARGE SCALE GENOMIC DNA]</scope>
    <source>
        <strain evidence="7 8">GH-76</strain>
    </source>
</reference>
<feature type="transmembrane region" description="Helical" evidence="6">
    <location>
        <begin position="105"/>
        <end position="125"/>
    </location>
</feature>
<name>A0ABR3ER22_9AGAR</name>
<accession>A0ABR3ER22</accession>
<dbReference type="SUPFAM" id="SSF103473">
    <property type="entry name" value="MFS general substrate transporter"/>
    <property type="match status" value="1"/>
</dbReference>
<feature type="transmembrane region" description="Helical" evidence="6">
    <location>
        <begin position="141"/>
        <end position="161"/>
    </location>
</feature>
<dbReference type="PANTHER" id="PTHR43791">
    <property type="entry name" value="PERMEASE-RELATED"/>
    <property type="match status" value="1"/>
</dbReference>
<feature type="transmembrane region" description="Helical" evidence="6">
    <location>
        <begin position="70"/>
        <end position="93"/>
    </location>
</feature>
<feature type="transmembrane region" description="Helical" evidence="6">
    <location>
        <begin position="14"/>
        <end position="35"/>
    </location>
</feature>
<evidence type="ECO:0000256" key="5">
    <source>
        <dbReference type="ARBA" id="ARBA00023136"/>
    </source>
</evidence>
<organism evidence="7 8">
    <name type="scientific">Marasmius crinis-equi</name>
    <dbReference type="NCBI Taxonomy" id="585013"/>
    <lineage>
        <taxon>Eukaryota</taxon>
        <taxon>Fungi</taxon>
        <taxon>Dikarya</taxon>
        <taxon>Basidiomycota</taxon>
        <taxon>Agaricomycotina</taxon>
        <taxon>Agaricomycetes</taxon>
        <taxon>Agaricomycetidae</taxon>
        <taxon>Agaricales</taxon>
        <taxon>Marasmiineae</taxon>
        <taxon>Marasmiaceae</taxon>
        <taxon>Marasmius</taxon>
    </lineage>
</organism>
<evidence type="ECO:0000256" key="2">
    <source>
        <dbReference type="ARBA" id="ARBA00022448"/>
    </source>
</evidence>
<keyword evidence="8" id="KW-1185">Reference proteome</keyword>
<evidence type="ECO:0000256" key="3">
    <source>
        <dbReference type="ARBA" id="ARBA00022692"/>
    </source>
</evidence>
<proteinExistence type="predicted"/>
<keyword evidence="5 6" id="KW-0472">Membrane</keyword>
<dbReference type="PANTHER" id="PTHR43791:SF18">
    <property type="entry name" value="NICOTINIC ACID TRANSPORTER TNA1, PUTATIVE (AFU_ORTHOLOGUE AFUA_3G03820)-RELATED"/>
    <property type="match status" value="1"/>
</dbReference>
<keyword evidence="3 6" id="KW-0812">Transmembrane</keyword>
<keyword evidence="2" id="KW-0813">Transport</keyword>
<dbReference type="EMBL" id="JBAHYK010002303">
    <property type="protein sequence ID" value="KAL0565352.1"/>
    <property type="molecule type" value="Genomic_DNA"/>
</dbReference>
<evidence type="ECO:0000256" key="1">
    <source>
        <dbReference type="ARBA" id="ARBA00004141"/>
    </source>
</evidence>
<dbReference type="Proteomes" id="UP001465976">
    <property type="component" value="Unassembled WGS sequence"/>
</dbReference>
<keyword evidence="4 6" id="KW-1133">Transmembrane helix</keyword>
<evidence type="ECO:0000256" key="6">
    <source>
        <dbReference type="SAM" id="Phobius"/>
    </source>
</evidence>
<comment type="subcellular location">
    <subcellularLocation>
        <location evidence="1">Membrane</location>
        <topology evidence="1">Multi-pass membrane protein</topology>
    </subcellularLocation>
</comment>
<dbReference type="Gene3D" id="1.20.1250.20">
    <property type="entry name" value="MFS general substrate transporter like domains"/>
    <property type="match status" value="1"/>
</dbReference>
<dbReference type="InterPro" id="IPR036259">
    <property type="entry name" value="MFS_trans_sf"/>
</dbReference>
<protein>
    <submittedName>
        <fullName evidence="7">Uncharacterized protein</fullName>
    </submittedName>
</protein>
<comment type="caution">
    <text evidence="7">The sequence shown here is derived from an EMBL/GenBank/DDBJ whole genome shotgun (WGS) entry which is preliminary data.</text>
</comment>
<evidence type="ECO:0000313" key="7">
    <source>
        <dbReference type="EMBL" id="KAL0565352.1"/>
    </source>
</evidence>
<evidence type="ECO:0000256" key="4">
    <source>
        <dbReference type="ARBA" id="ARBA00022989"/>
    </source>
</evidence>